<sequence>ELLTDSHQRVQKSGTQALKQIGSVIKNPEIQAIVPVLLDALQEPTKKTQASLQILIQTRFVHFIDAPSLALIIPVIERAFQNRSTETRKMAAQIIGNIYSLTDSKDLAPYLANILPGLKTSLLDPVPEVRAVSAHALGSMVRAMGEEAFQEIVPWLMEHLVLESSPVDRSGAAQGLSEVIFGLGADRLEKSMKEIIDRSQQLDLAAHVRDGYMMMFIYLPNVLAAI</sequence>
<dbReference type="GO" id="GO:0006417">
    <property type="term" value="P:regulation of translation"/>
    <property type="evidence" value="ECO:0007669"/>
    <property type="project" value="TreeGrafter"/>
</dbReference>
<organism evidence="3 4">
    <name type="scientific">Adineta steineri</name>
    <dbReference type="NCBI Taxonomy" id="433720"/>
    <lineage>
        <taxon>Eukaryota</taxon>
        <taxon>Metazoa</taxon>
        <taxon>Spiralia</taxon>
        <taxon>Gnathifera</taxon>
        <taxon>Rotifera</taxon>
        <taxon>Eurotatoria</taxon>
        <taxon>Bdelloidea</taxon>
        <taxon>Adinetida</taxon>
        <taxon>Adinetidae</taxon>
        <taxon>Adineta</taxon>
    </lineage>
</organism>
<evidence type="ECO:0008006" key="5">
    <source>
        <dbReference type="Google" id="ProtNLM"/>
    </source>
</evidence>
<gene>
    <name evidence="3" type="ORF">OKA104_LOCUS47620</name>
</gene>
<evidence type="ECO:0000256" key="1">
    <source>
        <dbReference type="ARBA" id="ARBA00022737"/>
    </source>
</evidence>
<dbReference type="PANTHER" id="PTHR23346:SF7">
    <property type="entry name" value="STALLED RIBOSOME SENSOR GCN1"/>
    <property type="match status" value="1"/>
</dbReference>
<evidence type="ECO:0000256" key="2">
    <source>
        <dbReference type="PROSITE-ProRule" id="PRU00103"/>
    </source>
</evidence>
<reference evidence="3" key="1">
    <citation type="submission" date="2021-02" db="EMBL/GenBank/DDBJ databases">
        <authorList>
            <person name="Nowell W R."/>
        </authorList>
    </citation>
    <scope>NUCLEOTIDE SEQUENCE</scope>
</reference>
<dbReference type="GO" id="GO:0005829">
    <property type="term" value="C:cytosol"/>
    <property type="evidence" value="ECO:0007669"/>
    <property type="project" value="TreeGrafter"/>
</dbReference>
<dbReference type="SUPFAM" id="SSF48371">
    <property type="entry name" value="ARM repeat"/>
    <property type="match status" value="1"/>
</dbReference>
<dbReference type="PANTHER" id="PTHR23346">
    <property type="entry name" value="TRANSLATIONAL ACTIVATOR GCN1-RELATED"/>
    <property type="match status" value="1"/>
</dbReference>
<evidence type="ECO:0000313" key="3">
    <source>
        <dbReference type="EMBL" id="CAF4328150.1"/>
    </source>
</evidence>
<evidence type="ECO:0000313" key="4">
    <source>
        <dbReference type="Proteomes" id="UP000663881"/>
    </source>
</evidence>
<proteinExistence type="predicted"/>
<dbReference type="Gene3D" id="1.25.10.10">
    <property type="entry name" value="Leucine-rich Repeat Variant"/>
    <property type="match status" value="1"/>
</dbReference>
<feature type="non-terminal residue" evidence="3">
    <location>
        <position position="226"/>
    </location>
</feature>
<dbReference type="EMBL" id="CAJOAY010019182">
    <property type="protein sequence ID" value="CAF4328150.1"/>
    <property type="molecule type" value="Genomic_DNA"/>
</dbReference>
<accession>A0A820JQQ4</accession>
<dbReference type="InterPro" id="IPR021133">
    <property type="entry name" value="HEAT_type_2"/>
</dbReference>
<dbReference type="PROSITE" id="PS50077">
    <property type="entry name" value="HEAT_REPEAT"/>
    <property type="match status" value="1"/>
</dbReference>
<dbReference type="Pfam" id="PF24984">
    <property type="entry name" value="HEAT_EF3_GNC1"/>
    <property type="match status" value="1"/>
</dbReference>
<dbReference type="AlphaFoldDB" id="A0A820JQQ4"/>
<protein>
    <recommendedName>
        <fullName evidence="5">TOG domain-containing protein</fullName>
    </recommendedName>
</protein>
<feature type="repeat" description="HEAT" evidence="2">
    <location>
        <begin position="114"/>
        <end position="151"/>
    </location>
</feature>
<keyword evidence="1" id="KW-0677">Repeat</keyword>
<dbReference type="InterPro" id="IPR011989">
    <property type="entry name" value="ARM-like"/>
</dbReference>
<dbReference type="GO" id="GO:0019887">
    <property type="term" value="F:protein kinase regulator activity"/>
    <property type="evidence" value="ECO:0007669"/>
    <property type="project" value="TreeGrafter"/>
</dbReference>
<dbReference type="Proteomes" id="UP000663881">
    <property type="component" value="Unassembled WGS sequence"/>
</dbReference>
<dbReference type="InterPro" id="IPR016024">
    <property type="entry name" value="ARM-type_fold"/>
</dbReference>
<dbReference type="GO" id="GO:0034198">
    <property type="term" value="P:cellular response to amino acid starvation"/>
    <property type="evidence" value="ECO:0007669"/>
    <property type="project" value="TreeGrafter"/>
</dbReference>
<comment type="caution">
    <text evidence="3">The sequence shown here is derived from an EMBL/GenBank/DDBJ whole genome shotgun (WGS) entry which is preliminary data.</text>
</comment>
<name>A0A820JQQ4_9BILA</name>